<reference evidence="2 3" key="1">
    <citation type="submission" date="2021-06" db="EMBL/GenBank/DDBJ databases">
        <authorList>
            <person name="Sun Q."/>
            <person name="Li D."/>
        </authorList>
    </citation>
    <scope>NUCLEOTIDE SEQUENCE [LARGE SCALE GENOMIC DNA]</scope>
    <source>
        <strain evidence="2 3">N19</strain>
    </source>
</reference>
<evidence type="ECO:0000313" key="2">
    <source>
        <dbReference type="EMBL" id="MBU5336686.1"/>
    </source>
</evidence>
<keyword evidence="3" id="KW-1185">Reference proteome</keyword>
<evidence type="ECO:0000256" key="1">
    <source>
        <dbReference type="SAM" id="Phobius"/>
    </source>
</evidence>
<gene>
    <name evidence="2" type="ORF">KQI20_09565</name>
</gene>
<proteinExistence type="predicted"/>
<evidence type="ECO:0000313" key="3">
    <source>
        <dbReference type="Proteomes" id="UP001196301"/>
    </source>
</evidence>
<feature type="transmembrane region" description="Helical" evidence="1">
    <location>
        <begin position="214"/>
        <end position="233"/>
    </location>
</feature>
<dbReference type="Proteomes" id="UP001196301">
    <property type="component" value="Unassembled WGS sequence"/>
</dbReference>
<sequence length="392" mass="46934">MLFRGKKDICKPKRKSQRNKLEGHKIISIASKFLATEMRENYISISNGITRISYEIYEINKHVKKFFSKNPLNKEELINRFWYLILEMYIFCGDAIEYQDLNEKIFTSLFVKTISSKYFDEEDVNIIMANFENSIKNIKNVKVAFCGNNTPFERGEKGGFIEVFKNLEGMDIDYILLGFIYNRYDRNISKFNEKWIILGQNILNFAPNESMQEFAYFIIQFGYAYIFMCYIILLRRYKCFSGNDELMLVLNELKSGNKSFFEVIPDFYLTYSSLYKNSFNMSFTLDEVSMFVLKDENEKKGDLFRQCDYYKNQIHTFKIERDFEKLIQSIDKTVFLKCHKEKDHYIERNEKYLCNELFDYLMIKVMDFLNPGEFLKIISFKTIYVNKLINKN</sequence>
<keyword evidence="1" id="KW-1133">Transmembrane helix</keyword>
<dbReference type="EMBL" id="JAHLOQ010000026">
    <property type="protein sequence ID" value="MBU5336686.1"/>
    <property type="molecule type" value="Genomic_DNA"/>
</dbReference>
<keyword evidence="1" id="KW-0812">Transmembrane</keyword>
<comment type="caution">
    <text evidence="2">The sequence shown here is derived from an EMBL/GenBank/DDBJ whole genome shotgun (WGS) entry which is preliminary data.</text>
</comment>
<keyword evidence="1" id="KW-0472">Membrane</keyword>
<accession>A0ABS6DXW0</accession>
<name>A0ABS6DXW0_9FIRM</name>
<protein>
    <submittedName>
        <fullName evidence="2">Uncharacterized protein</fullName>
    </submittedName>
</protein>
<dbReference type="RefSeq" id="WP_216570244.1">
    <property type="nucleotide sequence ID" value="NZ_JAHLOQ010000026.1"/>
</dbReference>
<organism evidence="2 3">
    <name type="scientific">Intestinibacter bartlettii</name>
    <dbReference type="NCBI Taxonomy" id="261299"/>
    <lineage>
        <taxon>Bacteria</taxon>
        <taxon>Bacillati</taxon>
        <taxon>Bacillota</taxon>
        <taxon>Clostridia</taxon>
        <taxon>Peptostreptococcales</taxon>
        <taxon>Peptostreptococcaceae</taxon>
        <taxon>Intestinibacter</taxon>
    </lineage>
</organism>